<keyword evidence="4 9" id="KW-0812">Transmembrane</keyword>
<keyword evidence="3" id="KW-1003">Cell membrane</keyword>
<gene>
    <name evidence="10" type="ORF">FGL98_21885</name>
</gene>
<keyword evidence="5" id="KW-0029">Amino-acid transport</keyword>
<evidence type="ECO:0000256" key="8">
    <source>
        <dbReference type="ARBA" id="ARBA00037998"/>
    </source>
</evidence>
<feature type="transmembrane region" description="Helical" evidence="9">
    <location>
        <begin position="60"/>
        <end position="86"/>
    </location>
</feature>
<organism evidence="10 11">
    <name type="scientific">Leekyejoonella antrihumi</name>
    <dbReference type="NCBI Taxonomy" id="1660198"/>
    <lineage>
        <taxon>Bacteria</taxon>
        <taxon>Bacillati</taxon>
        <taxon>Actinomycetota</taxon>
        <taxon>Actinomycetes</taxon>
        <taxon>Micrococcales</taxon>
        <taxon>Dermacoccaceae</taxon>
        <taxon>Leekyejoonella</taxon>
    </lineage>
</organism>
<dbReference type="GO" id="GO:0022857">
    <property type="term" value="F:transmembrane transporter activity"/>
    <property type="evidence" value="ECO:0007669"/>
    <property type="project" value="InterPro"/>
</dbReference>
<keyword evidence="7 9" id="KW-0472">Membrane</keyword>
<dbReference type="GO" id="GO:0005886">
    <property type="term" value="C:plasma membrane"/>
    <property type="evidence" value="ECO:0007669"/>
    <property type="project" value="UniProtKB-SubCell"/>
</dbReference>
<reference evidence="10 11" key="2">
    <citation type="submission" date="2019-08" db="EMBL/GenBank/DDBJ databases">
        <title>Jejuicoccus antrihumi gen. nov., sp. nov., a new member of the family Dermacoccaceae isolated from a cave.</title>
        <authorList>
            <person name="Schumann P."/>
            <person name="Kim I.S."/>
        </authorList>
    </citation>
    <scope>NUCLEOTIDE SEQUENCE [LARGE SCALE GENOMIC DNA]</scope>
    <source>
        <strain evidence="10 11">C5-26</strain>
    </source>
</reference>
<evidence type="ECO:0000256" key="7">
    <source>
        <dbReference type="ARBA" id="ARBA00023136"/>
    </source>
</evidence>
<dbReference type="RefSeq" id="WP_146320507.1">
    <property type="nucleotide sequence ID" value="NZ_VCQV01000045.1"/>
</dbReference>
<comment type="caution">
    <text evidence="10">The sequence shown here is derived from an EMBL/GenBank/DDBJ whole genome shotgun (WGS) entry which is preliminary data.</text>
</comment>
<dbReference type="GO" id="GO:0006865">
    <property type="term" value="P:amino acid transport"/>
    <property type="evidence" value="ECO:0007669"/>
    <property type="project" value="UniProtKB-KW"/>
</dbReference>
<dbReference type="InterPro" id="IPR052157">
    <property type="entry name" value="BCAA_transport_permease"/>
</dbReference>
<evidence type="ECO:0000256" key="4">
    <source>
        <dbReference type="ARBA" id="ARBA00022692"/>
    </source>
</evidence>
<evidence type="ECO:0000313" key="11">
    <source>
        <dbReference type="Proteomes" id="UP000320244"/>
    </source>
</evidence>
<comment type="similarity">
    <text evidence="8">Belongs to the binding-protein-dependent transport system permease family. LivHM subfamily.</text>
</comment>
<dbReference type="PANTHER" id="PTHR11795">
    <property type="entry name" value="BRANCHED-CHAIN AMINO ACID TRANSPORT SYSTEM PERMEASE PROTEIN LIVH"/>
    <property type="match status" value="1"/>
</dbReference>
<keyword evidence="2" id="KW-0813">Transport</keyword>
<evidence type="ECO:0000256" key="2">
    <source>
        <dbReference type="ARBA" id="ARBA00022448"/>
    </source>
</evidence>
<evidence type="ECO:0000256" key="1">
    <source>
        <dbReference type="ARBA" id="ARBA00004651"/>
    </source>
</evidence>
<keyword evidence="6 9" id="KW-1133">Transmembrane helix</keyword>
<reference evidence="10 11" key="1">
    <citation type="submission" date="2019-05" db="EMBL/GenBank/DDBJ databases">
        <authorList>
            <person name="Lee S.D."/>
        </authorList>
    </citation>
    <scope>NUCLEOTIDE SEQUENCE [LARGE SCALE GENOMIC DNA]</scope>
    <source>
        <strain evidence="10 11">C5-26</strain>
    </source>
</reference>
<dbReference type="EMBL" id="VCQV01000045">
    <property type="protein sequence ID" value="TWP33251.1"/>
    <property type="molecule type" value="Genomic_DNA"/>
</dbReference>
<feature type="transmembrane region" description="Helical" evidence="9">
    <location>
        <begin position="6"/>
        <end position="27"/>
    </location>
</feature>
<feature type="transmembrane region" description="Helical" evidence="9">
    <location>
        <begin position="266"/>
        <end position="288"/>
    </location>
</feature>
<evidence type="ECO:0000256" key="5">
    <source>
        <dbReference type="ARBA" id="ARBA00022970"/>
    </source>
</evidence>
<comment type="subcellular location">
    <subcellularLocation>
        <location evidence="1">Cell membrane</location>
        <topology evidence="1">Multi-pass membrane protein</topology>
    </subcellularLocation>
</comment>
<dbReference type="Pfam" id="PF02653">
    <property type="entry name" value="BPD_transp_2"/>
    <property type="match status" value="1"/>
</dbReference>
<feature type="transmembrane region" description="Helical" evidence="9">
    <location>
        <begin position="34"/>
        <end position="54"/>
    </location>
</feature>
<evidence type="ECO:0000256" key="3">
    <source>
        <dbReference type="ARBA" id="ARBA00022475"/>
    </source>
</evidence>
<dbReference type="PANTHER" id="PTHR11795:SF450">
    <property type="entry name" value="ABC TRANSPORTER PERMEASE PROTEIN"/>
    <property type="match status" value="1"/>
</dbReference>
<evidence type="ECO:0000256" key="6">
    <source>
        <dbReference type="ARBA" id="ARBA00022989"/>
    </source>
</evidence>
<proteinExistence type="inferred from homology"/>
<feature type="transmembrane region" description="Helical" evidence="9">
    <location>
        <begin position="188"/>
        <end position="208"/>
    </location>
</feature>
<feature type="transmembrane region" description="Helical" evidence="9">
    <location>
        <begin position="140"/>
        <end position="160"/>
    </location>
</feature>
<keyword evidence="11" id="KW-1185">Reference proteome</keyword>
<dbReference type="OrthoDB" id="9807115at2"/>
<protein>
    <submittedName>
        <fullName evidence="10">Branched-chain amino acid ABC transporter permease</fullName>
    </submittedName>
</protein>
<name>A0A563DTJ3_9MICO</name>
<sequence length="292" mass="29875">MQELVITVIGGLGQGAVIALVAMSLNVLYNASGILNFAQGDFLVLGGVLAFVTVESHSPTIVIIGIVIAAAVLVGITMGVQGVLTLARLRSSVEQHTWLVTTLAASAILESCILLVEGPAQLVVPNKLGSFTIAGVTQPWLYPILLGVAIAIFGGLQAFYRRTTAGLAMNALRQDLEAARAAGANVRMLQLAGFVISGIIVGLAGALAAPVVSLSQASGIGYALNGFAAAVIGGLGNQFGALIAGPVLGIVTEVAIFHLGGEYQQIAPLVLLAVVLLWRPQGIFGQVAPRRV</sequence>
<dbReference type="Proteomes" id="UP000320244">
    <property type="component" value="Unassembled WGS sequence"/>
</dbReference>
<dbReference type="AlphaFoldDB" id="A0A563DTJ3"/>
<evidence type="ECO:0000313" key="10">
    <source>
        <dbReference type="EMBL" id="TWP33251.1"/>
    </source>
</evidence>
<dbReference type="CDD" id="cd06582">
    <property type="entry name" value="TM_PBP1_LivH_like"/>
    <property type="match status" value="1"/>
</dbReference>
<feature type="transmembrane region" description="Helical" evidence="9">
    <location>
        <begin position="98"/>
        <end position="120"/>
    </location>
</feature>
<accession>A0A563DTJ3</accession>
<evidence type="ECO:0000256" key="9">
    <source>
        <dbReference type="SAM" id="Phobius"/>
    </source>
</evidence>
<dbReference type="InterPro" id="IPR001851">
    <property type="entry name" value="ABC_transp_permease"/>
</dbReference>